<keyword evidence="1" id="KW-1133">Transmembrane helix</keyword>
<dbReference type="EMBL" id="JAVHNS010000012">
    <property type="protein sequence ID" value="KAK6338569.1"/>
    <property type="molecule type" value="Genomic_DNA"/>
</dbReference>
<dbReference type="AlphaFoldDB" id="A0AAV9UCP5"/>
<protein>
    <submittedName>
        <fullName evidence="3">Uncharacterized protein</fullName>
    </submittedName>
</protein>
<accession>A0AAV9UCP5</accession>
<proteinExistence type="predicted"/>
<keyword evidence="1" id="KW-0812">Transmembrane</keyword>
<evidence type="ECO:0000256" key="1">
    <source>
        <dbReference type="SAM" id="Phobius"/>
    </source>
</evidence>
<keyword evidence="4" id="KW-1185">Reference proteome</keyword>
<keyword evidence="2" id="KW-0732">Signal</keyword>
<evidence type="ECO:0000313" key="4">
    <source>
        <dbReference type="Proteomes" id="UP001373714"/>
    </source>
</evidence>
<name>A0AAV9UCP5_9PEZI</name>
<comment type="caution">
    <text evidence="3">The sequence shown here is derived from an EMBL/GenBank/DDBJ whole genome shotgun (WGS) entry which is preliminary data.</text>
</comment>
<feature type="chain" id="PRO_5043474445" evidence="2">
    <location>
        <begin position="33"/>
        <end position="488"/>
    </location>
</feature>
<gene>
    <name evidence="3" type="ORF">TWF730_002632</name>
</gene>
<keyword evidence="1" id="KW-0472">Membrane</keyword>
<dbReference type="Proteomes" id="UP001373714">
    <property type="component" value="Unassembled WGS sequence"/>
</dbReference>
<feature type="transmembrane region" description="Helical" evidence="1">
    <location>
        <begin position="454"/>
        <end position="477"/>
    </location>
</feature>
<reference evidence="3 4" key="1">
    <citation type="submission" date="2019-10" db="EMBL/GenBank/DDBJ databases">
        <authorList>
            <person name="Palmer J.M."/>
        </authorList>
    </citation>
    <scope>NUCLEOTIDE SEQUENCE [LARGE SCALE GENOMIC DNA]</scope>
    <source>
        <strain evidence="3 4">TWF730</strain>
    </source>
</reference>
<feature type="transmembrane region" description="Helical" evidence="1">
    <location>
        <begin position="350"/>
        <end position="376"/>
    </location>
</feature>
<feature type="signal peptide" evidence="2">
    <location>
        <begin position="1"/>
        <end position="32"/>
    </location>
</feature>
<evidence type="ECO:0000313" key="3">
    <source>
        <dbReference type="EMBL" id="KAK6338569.1"/>
    </source>
</evidence>
<organism evidence="3 4">
    <name type="scientific">Orbilia blumenaviensis</name>
    <dbReference type="NCBI Taxonomy" id="1796055"/>
    <lineage>
        <taxon>Eukaryota</taxon>
        <taxon>Fungi</taxon>
        <taxon>Dikarya</taxon>
        <taxon>Ascomycota</taxon>
        <taxon>Pezizomycotina</taxon>
        <taxon>Orbiliomycetes</taxon>
        <taxon>Orbiliales</taxon>
        <taxon>Orbiliaceae</taxon>
        <taxon>Orbilia</taxon>
    </lineage>
</organism>
<evidence type="ECO:0000256" key="2">
    <source>
        <dbReference type="SAM" id="SignalP"/>
    </source>
</evidence>
<sequence length="488" mass="53411">MASRYAHENSPRSNLAIMLALTLATLATTTNAIPLIGRSSPRALLFDANDLQVGSILPSYAYEEQISTLGQIKPSFIYRSYPSVMAVTSTFRQSSATTSLTAHIAPKLTSSPLLRRIVDYESQFKAISDKTPSYNPPELFPTLEKRLNQATMPISPRLSQEIHPDMICVPIGDPDSYFDPTLDGSSCRINSFCYPAPAETRYIGNFGGLATSGHPSPSSSAFYKAMPRYSSIRGGMPYFKGIQEYRNPLRNPRQEPTYTLSTVITSAPTVTIYLPAGTTDFPPHPIHPLLPAGAHPLSEYLEAAGDTIQPESQPQTTYSIIQLHPTSTSNNPQVSQSRTGPPKICRVPRVYLGVCHPVVIPLIVISAYILATYILYTGHAPPRSTNRTYPAAPRYFNPQSGMYTYPPVATVNNGYRSTLMTLVNCCFGDPTSSSGNMMMRSRDEERERANQSACYFLTTLMTYGAGLTVLGAFLGGLCNCVKSECEFA</sequence>